<name>A0A2M8R1Y8_9BRAD</name>
<evidence type="ECO:0000259" key="1">
    <source>
        <dbReference type="Pfam" id="PF00535"/>
    </source>
</evidence>
<dbReference type="Gene3D" id="3.90.550.10">
    <property type="entry name" value="Spore Coat Polysaccharide Biosynthesis Protein SpsA, Chain A"/>
    <property type="match status" value="1"/>
</dbReference>
<keyword evidence="2" id="KW-0808">Transferase</keyword>
<dbReference type="GO" id="GO:0016740">
    <property type="term" value="F:transferase activity"/>
    <property type="evidence" value="ECO:0007669"/>
    <property type="project" value="UniProtKB-KW"/>
</dbReference>
<dbReference type="OrthoDB" id="9771846at2"/>
<dbReference type="CDD" id="cd04186">
    <property type="entry name" value="GT_2_like_c"/>
    <property type="match status" value="1"/>
</dbReference>
<dbReference type="Pfam" id="PF00535">
    <property type="entry name" value="Glycos_transf_2"/>
    <property type="match status" value="1"/>
</dbReference>
<dbReference type="PANTHER" id="PTHR43179">
    <property type="entry name" value="RHAMNOSYLTRANSFERASE WBBL"/>
    <property type="match status" value="1"/>
</dbReference>
<accession>A0A2M8R1Y8</accession>
<protein>
    <submittedName>
        <fullName evidence="2">Glycosyltransferase family 2 protein</fullName>
    </submittedName>
</protein>
<dbReference type="EMBL" id="PGVG01000031">
    <property type="protein sequence ID" value="PJG51813.1"/>
    <property type="molecule type" value="Genomic_DNA"/>
</dbReference>
<organism evidence="2 3">
    <name type="scientific">Bradyrhizobium forestalis</name>
    <dbReference type="NCBI Taxonomy" id="1419263"/>
    <lineage>
        <taxon>Bacteria</taxon>
        <taxon>Pseudomonadati</taxon>
        <taxon>Pseudomonadota</taxon>
        <taxon>Alphaproteobacteria</taxon>
        <taxon>Hyphomicrobiales</taxon>
        <taxon>Nitrobacteraceae</taxon>
        <taxon>Bradyrhizobium</taxon>
    </lineage>
</organism>
<sequence>MRNAYHDDERPGLDRQLDLSIIVVSYNTREMTLDCLASIAVETMGASYEVIVVDNNSSDQSAAAIARQFPDVRLIALDNNIGFARANNLAAKQARGRRLLLLNPDTIILDCAIDRLLEFAVANPSFHVWGGRTVFPDGTLNRTSCFRRISLWNLLCFALGLTYFGRRNPILNSEAYGGWDRDTARHVDIVTGCFLLIDRLLWERLGGFDPTFFMYGEEADLCHRARSLGARPAVTPEATIVHYGGASDVVPVDKRVKVFKGRITLINRHFGWPARTIGQVLHLIVPLTRWYGYGMAAAVARNAEWQENAAYWEAVWRRRREWGGGYEAQRAEPA</sequence>
<keyword evidence="3" id="KW-1185">Reference proteome</keyword>
<dbReference type="RefSeq" id="WP_100235135.1">
    <property type="nucleotide sequence ID" value="NZ_PGVG01000031.1"/>
</dbReference>
<evidence type="ECO:0000313" key="3">
    <source>
        <dbReference type="Proteomes" id="UP000231194"/>
    </source>
</evidence>
<comment type="caution">
    <text evidence="2">The sequence shown here is derived from an EMBL/GenBank/DDBJ whole genome shotgun (WGS) entry which is preliminary data.</text>
</comment>
<dbReference type="InterPro" id="IPR001173">
    <property type="entry name" value="Glyco_trans_2-like"/>
</dbReference>
<dbReference type="InterPro" id="IPR029044">
    <property type="entry name" value="Nucleotide-diphossugar_trans"/>
</dbReference>
<dbReference type="Proteomes" id="UP000231194">
    <property type="component" value="Unassembled WGS sequence"/>
</dbReference>
<feature type="domain" description="Glycosyltransferase 2-like" evidence="1">
    <location>
        <begin position="20"/>
        <end position="146"/>
    </location>
</feature>
<dbReference type="SUPFAM" id="SSF53448">
    <property type="entry name" value="Nucleotide-diphospho-sugar transferases"/>
    <property type="match status" value="1"/>
</dbReference>
<gene>
    <name evidence="2" type="ORF">CVM73_28700</name>
</gene>
<evidence type="ECO:0000313" key="2">
    <source>
        <dbReference type="EMBL" id="PJG51813.1"/>
    </source>
</evidence>
<dbReference type="PANTHER" id="PTHR43179:SF7">
    <property type="entry name" value="RHAMNOSYLTRANSFERASE WBBL"/>
    <property type="match status" value="1"/>
</dbReference>
<reference evidence="2 3" key="1">
    <citation type="submission" date="2017-11" db="EMBL/GenBank/DDBJ databases">
        <title>Bradyrhizobium forestalis sp. nov., an efficient nitrogen-fixing bacterium isolated from nodules of forest legume species in the Amazon.</title>
        <authorList>
            <person name="Costa E.M."/>
            <person name="Guimaraes A."/>
            <person name="Carvalho T.S."/>
            <person name="Rodrigues T.L."/>
            <person name="Ribeiro P.R.A."/>
            <person name="Lebbe L."/>
            <person name="Willems A."/>
            <person name="Moreira F.M.S."/>
        </authorList>
    </citation>
    <scope>NUCLEOTIDE SEQUENCE [LARGE SCALE GENOMIC DNA]</scope>
    <source>
        <strain evidence="2 3">INPA54B</strain>
    </source>
</reference>
<proteinExistence type="predicted"/>
<dbReference type="AlphaFoldDB" id="A0A2M8R1Y8"/>